<organism evidence="1 2">
    <name type="scientific">Nelumbo nucifera</name>
    <name type="common">Sacred lotus</name>
    <dbReference type="NCBI Taxonomy" id="4432"/>
    <lineage>
        <taxon>Eukaryota</taxon>
        <taxon>Viridiplantae</taxon>
        <taxon>Streptophyta</taxon>
        <taxon>Embryophyta</taxon>
        <taxon>Tracheophyta</taxon>
        <taxon>Spermatophyta</taxon>
        <taxon>Magnoliopsida</taxon>
        <taxon>Proteales</taxon>
        <taxon>Nelumbonaceae</taxon>
        <taxon>Nelumbo</taxon>
    </lineage>
</organism>
<name>A0A822ZXH1_NELNU</name>
<proteinExistence type="predicted"/>
<protein>
    <submittedName>
        <fullName evidence="1">Uncharacterized protein</fullName>
    </submittedName>
</protein>
<evidence type="ECO:0000313" key="2">
    <source>
        <dbReference type="Proteomes" id="UP000607653"/>
    </source>
</evidence>
<evidence type="ECO:0000313" key="1">
    <source>
        <dbReference type="EMBL" id="DAD48231.1"/>
    </source>
</evidence>
<sequence>MRELAEDGYSGIEVRVIPMHNEIIIELLEHRTFLARRGEELVS</sequence>
<reference evidence="1 2" key="1">
    <citation type="journal article" date="2020" name="Mol. Biol. Evol.">
        <title>Distinct Expression and Methylation Patterns for Genes with Different Fates following a Single Whole-Genome Duplication in Flowering Plants.</title>
        <authorList>
            <person name="Shi T."/>
            <person name="Rahmani R.S."/>
            <person name="Gugger P.F."/>
            <person name="Wang M."/>
            <person name="Li H."/>
            <person name="Zhang Y."/>
            <person name="Li Z."/>
            <person name="Wang Q."/>
            <person name="Van de Peer Y."/>
            <person name="Marchal K."/>
            <person name="Chen J."/>
        </authorList>
    </citation>
    <scope>NUCLEOTIDE SEQUENCE [LARGE SCALE GENOMIC DNA]</scope>
    <source>
        <tissue evidence="1">Leaf</tissue>
    </source>
</reference>
<accession>A0A822ZXH1</accession>
<gene>
    <name evidence="1" type="ORF">HUJ06_018169</name>
</gene>
<dbReference type="Gene3D" id="3.30.300.20">
    <property type="match status" value="1"/>
</dbReference>
<comment type="caution">
    <text evidence="1">The sequence shown here is derived from an EMBL/GenBank/DDBJ whole genome shotgun (WGS) entry which is preliminary data.</text>
</comment>
<dbReference type="Proteomes" id="UP000607653">
    <property type="component" value="Unassembled WGS sequence"/>
</dbReference>
<dbReference type="AlphaFoldDB" id="A0A822ZXH1"/>
<dbReference type="InterPro" id="IPR015946">
    <property type="entry name" value="KH_dom-like_a/b"/>
</dbReference>
<keyword evidence="2" id="KW-1185">Reference proteome</keyword>
<dbReference type="EMBL" id="DUZY01000008">
    <property type="protein sequence ID" value="DAD48231.1"/>
    <property type="molecule type" value="Genomic_DNA"/>
</dbReference>